<dbReference type="Gene3D" id="1.10.287.700">
    <property type="entry name" value="Helix hairpin bin"/>
    <property type="match status" value="1"/>
</dbReference>
<reference evidence="2" key="2">
    <citation type="journal article" date="2024" name="Plant">
        <title>Genomic evolution and insights into agronomic trait innovations of Sesamum species.</title>
        <authorList>
            <person name="Miao H."/>
            <person name="Wang L."/>
            <person name="Qu L."/>
            <person name="Liu H."/>
            <person name="Sun Y."/>
            <person name="Le M."/>
            <person name="Wang Q."/>
            <person name="Wei S."/>
            <person name="Zheng Y."/>
            <person name="Lin W."/>
            <person name="Duan Y."/>
            <person name="Cao H."/>
            <person name="Xiong S."/>
            <person name="Wang X."/>
            <person name="Wei L."/>
            <person name="Li C."/>
            <person name="Ma Q."/>
            <person name="Ju M."/>
            <person name="Zhao R."/>
            <person name="Li G."/>
            <person name="Mu C."/>
            <person name="Tian Q."/>
            <person name="Mei H."/>
            <person name="Zhang T."/>
            <person name="Gao T."/>
            <person name="Zhang H."/>
        </authorList>
    </citation>
    <scope>NUCLEOTIDE SEQUENCE</scope>
    <source>
        <strain evidence="2">G01</strain>
    </source>
</reference>
<dbReference type="EMBL" id="JACGWK010000015">
    <property type="protein sequence ID" value="KAL0314393.1"/>
    <property type="molecule type" value="Genomic_DNA"/>
</dbReference>
<protein>
    <submittedName>
        <fullName evidence="2">Uncharacterized protein</fullName>
    </submittedName>
</protein>
<proteinExistence type="predicted"/>
<sequence length="230" mass="25877">MMSVTAKSITTSVFLPSLHVKPSRRFQVRISLISSSNFATFDHSDQSVWWGKTRNTRKDEKSRRRFHVCNVVEPGAPPPSEPPFNFISWILGVAITVVVPFFSGKWASLLKLKNEVETAVETVEEIVEAVEKVAEGVEKVAEDIADDLPEGGRLRKAVDFVESVAERASKDAHLVGDFIDKVQEVEERVEEYVESLAEESTTHDHPIEEQEKAHEPPNQEISDVDAHKHH</sequence>
<organism evidence="2">
    <name type="scientific">Sesamum angustifolium</name>
    <dbReference type="NCBI Taxonomy" id="2727405"/>
    <lineage>
        <taxon>Eukaryota</taxon>
        <taxon>Viridiplantae</taxon>
        <taxon>Streptophyta</taxon>
        <taxon>Embryophyta</taxon>
        <taxon>Tracheophyta</taxon>
        <taxon>Spermatophyta</taxon>
        <taxon>Magnoliopsida</taxon>
        <taxon>eudicotyledons</taxon>
        <taxon>Gunneridae</taxon>
        <taxon>Pentapetalae</taxon>
        <taxon>asterids</taxon>
        <taxon>lamiids</taxon>
        <taxon>Lamiales</taxon>
        <taxon>Pedaliaceae</taxon>
        <taxon>Sesamum</taxon>
    </lineage>
</organism>
<comment type="caution">
    <text evidence="2">The sequence shown here is derived from an EMBL/GenBank/DDBJ whole genome shotgun (WGS) entry which is preliminary data.</text>
</comment>
<name>A0AAW2L8G2_9LAMI</name>
<dbReference type="PANTHER" id="PTHR33735">
    <property type="entry name" value="EXPRESSED PROTEIN"/>
    <property type="match status" value="1"/>
</dbReference>
<feature type="region of interest" description="Disordered" evidence="1">
    <location>
        <begin position="194"/>
        <end position="230"/>
    </location>
</feature>
<evidence type="ECO:0000313" key="2">
    <source>
        <dbReference type="EMBL" id="KAL0314393.1"/>
    </source>
</evidence>
<evidence type="ECO:0000256" key="1">
    <source>
        <dbReference type="SAM" id="MobiDB-lite"/>
    </source>
</evidence>
<dbReference type="PANTHER" id="PTHR33735:SF26">
    <property type="entry name" value="PTERIN-BINDING DOMAIN-CONTAINING PROTEIN"/>
    <property type="match status" value="1"/>
</dbReference>
<reference evidence="2" key="1">
    <citation type="submission" date="2020-06" db="EMBL/GenBank/DDBJ databases">
        <authorList>
            <person name="Li T."/>
            <person name="Hu X."/>
            <person name="Zhang T."/>
            <person name="Song X."/>
            <person name="Zhang H."/>
            <person name="Dai N."/>
            <person name="Sheng W."/>
            <person name="Hou X."/>
            <person name="Wei L."/>
        </authorList>
    </citation>
    <scope>NUCLEOTIDE SEQUENCE</scope>
    <source>
        <strain evidence="2">G01</strain>
        <tissue evidence="2">Leaf</tissue>
    </source>
</reference>
<gene>
    <name evidence="2" type="ORF">Sangu_2283700</name>
</gene>
<accession>A0AAW2L8G2</accession>
<dbReference type="AlphaFoldDB" id="A0AAW2L8G2"/>
<feature type="compositionally biased region" description="Basic and acidic residues" evidence="1">
    <location>
        <begin position="200"/>
        <end position="217"/>
    </location>
</feature>